<dbReference type="SUPFAM" id="SSF53098">
    <property type="entry name" value="Ribonuclease H-like"/>
    <property type="match status" value="1"/>
</dbReference>
<dbReference type="InterPro" id="IPR051917">
    <property type="entry name" value="Transposase-Integrase"/>
</dbReference>
<dbReference type="EMBL" id="JAQSDF010000016">
    <property type="protein sequence ID" value="MDI1230845.1"/>
    <property type="molecule type" value="Genomic_DNA"/>
</dbReference>
<keyword evidence="2" id="KW-1185">Reference proteome</keyword>
<comment type="caution">
    <text evidence="1">The sequence shown here is derived from an EMBL/GenBank/DDBJ whole genome shotgun (WGS) entry which is preliminary data.</text>
</comment>
<dbReference type="GO" id="GO:0032196">
    <property type="term" value="P:transposition"/>
    <property type="evidence" value="ECO:0007669"/>
    <property type="project" value="TreeGrafter"/>
</dbReference>
<dbReference type="Proteomes" id="UP001160519">
    <property type="component" value="Unassembled WGS sequence"/>
</dbReference>
<gene>
    <name evidence="1" type="ORF">PSU93_06840</name>
</gene>
<dbReference type="GO" id="GO:0004803">
    <property type="term" value="F:transposase activity"/>
    <property type="evidence" value="ECO:0007669"/>
    <property type="project" value="TreeGrafter"/>
</dbReference>
<accession>A0AA43TPI8</accession>
<dbReference type="PANTHER" id="PTHR10948">
    <property type="entry name" value="TRANSPOSASE"/>
    <property type="match status" value="1"/>
</dbReference>
<organism evidence="1 2">
    <name type="scientific">Candidatus Methylobacter titanis</name>
    <dbReference type="NCBI Taxonomy" id="3053457"/>
    <lineage>
        <taxon>Bacteria</taxon>
        <taxon>Pseudomonadati</taxon>
        <taxon>Pseudomonadota</taxon>
        <taxon>Gammaproteobacteria</taxon>
        <taxon>Methylococcales</taxon>
        <taxon>Methylococcaceae</taxon>
        <taxon>Methylobacter</taxon>
    </lineage>
</organism>
<name>A0AA43TPI8_9GAMM</name>
<reference evidence="1" key="1">
    <citation type="submission" date="2023-01" db="EMBL/GenBank/DDBJ databases">
        <title>Biogeochemical cycle of methane in antarctic sediments.</title>
        <authorList>
            <person name="Roldan D.M."/>
            <person name="Menes R.J."/>
        </authorList>
    </citation>
    <scope>NUCLEOTIDE SEQUENCE [LARGE SCALE GENOMIC DNA]</scope>
    <source>
        <strain evidence="1">K-2018 MAG008</strain>
    </source>
</reference>
<evidence type="ECO:0000313" key="2">
    <source>
        <dbReference type="Proteomes" id="UP001160519"/>
    </source>
</evidence>
<evidence type="ECO:0000313" key="1">
    <source>
        <dbReference type="EMBL" id="MDI1230845.1"/>
    </source>
</evidence>
<dbReference type="PANTHER" id="PTHR10948:SF23">
    <property type="entry name" value="TRANSPOSASE INSI FOR INSERTION SEQUENCE ELEMENT IS30A-RELATED"/>
    <property type="match status" value="1"/>
</dbReference>
<sequence>GLNENTNGLIRQYFTKGSSFENITDDDVDAVMYKLNHRPRKTLNYKTPHAVFFAQPEQEAA</sequence>
<proteinExistence type="predicted"/>
<dbReference type="AlphaFoldDB" id="A0AA43TPI8"/>
<dbReference type="InterPro" id="IPR012337">
    <property type="entry name" value="RNaseH-like_sf"/>
</dbReference>
<dbReference type="GO" id="GO:0005829">
    <property type="term" value="C:cytosol"/>
    <property type="evidence" value="ECO:0007669"/>
    <property type="project" value="TreeGrafter"/>
</dbReference>
<protein>
    <submittedName>
        <fullName evidence="1">IS30 family transposase</fullName>
    </submittedName>
</protein>
<feature type="non-terminal residue" evidence="1">
    <location>
        <position position="1"/>
    </location>
</feature>